<gene>
    <name evidence="1" type="ORF">CXB77_10140</name>
</gene>
<dbReference type="EMBL" id="PPGH01000035">
    <property type="protein sequence ID" value="PQJ96155.1"/>
    <property type="molecule type" value="Genomic_DNA"/>
</dbReference>
<name>A0A2S7XR18_9GAMM</name>
<evidence type="ECO:0000313" key="1">
    <source>
        <dbReference type="EMBL" id="PQJ96155.1"/>
    </source>
</evidence>
<proteinExistence type="predicted"/>
<keyword evidence="2" id="KW-1185">Reference proteome</keyword>
<dbReference type="Gene3D" id="3.30.2020.10">
    <property type="entry name" value="NE0471-like N-terminal domain"/>
    <property type="match status" value="1"/>
</dbReference>
<dbReference type="RefSeq" id="WP_105073786.1">
    <property type="nucleotide sequence ID" value="NZ_JAFLKP010000276.1"/>
</dbReference>
<dbReference type="InterPro" id="IPR018841">
    <property type="entry name" value="DUF2442"/>
</dbReference>
<dbReference type="OrthoDB" id="9803723at2"/>
<protein>
    <submittedName>
        <fullName evidence="1">DUF2442 domain-containing protein</fullName>
    </submittedName>
</protein>
<sequence>MKILSVTPRKDHQLEVITDDGTCGLFDVRPYLNAEAFTPLQEMTAFCHIYNGGYFIEWDCGADLSADTIAAHWQPRCVAAVWRSDWVR</sequence>
<comment type="caution">
    <text evidence="1">The sequence shown here is derived from an EMBL/GenBank/DDBJ whole genome shotgun (WGS) entry which is preliminary data.</text>
</comment>
<accession>A0A2S7XR18</accession>
<evidence type="ECO:0000313" key="2">
    <source>
        <dbReference type="Proteomes" id="UP000239936"/>
    </source>
</evidence>
<dbReference type="Proteomes" id="UP000239936">
    <property type="component" value="Unassembled WGS sequence"/>
</dbReference>
<organism evidence="1 2">
    <name type="scientific">Chromatium okenii</name>
    <dbReference type="NCBI Taxonomy" id="61644"/>
    <lineage>
        <taxon>Bacteria</taxon>
        <taxon>Pseudomonadati</taxon>
        <taxon>Pseudomonadota</taxon>
        <taxon>Gammaproteobacteria</taxon>
        <taxon>Chromatiales</taxon>
        <taxon>Chromatiaceae</taxon>
        <taxon>Chromatium</taxon>
    </lineage>
</organism>
<dbReference type="AlphaFoldDB" id="A0A2S7XR18"/>
<dbReference type="InterPro" id="IPR036782">
    <property type="entry name" value="NE0471-like_N"/>
</dbReference>
<dbReference type="Pfam" id="PF10387">
    <property type="entry name" value="DUF2442"/>
    <property type="match status" value="1"/>
</dbReference>
<dbReference type="SUPFAM" id="SSF143880">
    <property type="entry name" value="NE0471 N-terminal domain-like"/>
    <property type="match status" value="1"/>
</dbReference>
<reference evidence="1 2" key="1">
    <citation type="submission" date="2018-01" db="EMBL/GenBank/DDBJ databases">
        <title>The complete genome sequence of Chromatium okenii LaCa, a purple sulfur bacterium with a turbulent life.</title>
        <authorList>
            <person name="Luedin S.M."/>
            <person name="Liechti N."/>
            <person name="Storelli N."/>
            <person name="Danza F."/>
            <person name="Wittwer M."/>
            <person name="Pothier J.F."/>
            <person name="Tonolla M.A."/>
        </authorList>
    </citation>
    <scope>NUCLEOTIDE SEQUENCE [LARGE SCALE GENOMIC DNA]</scope>
    <source>
        <strain evidence="1 2">LaCa</strain>
    </source>
</reference>